<dbReference type="RefSeq" id="WP_008842594.1">
    <property type="nucleotide sequence ID" value="NZ_BAEN01000004.1"/>
</dbReference>
<reference evidence="2 3" key="1">
    <citation type="journal article" date="2017" name="Antonie Van Leeuwenhoek">
        <title>Rhizobium rhizosphaerae sp. nov., a novel species isolated from rice rhizosphere.</title>
        <authorList>
            <person name="Zhao J.J."/>
            <person name="Zhang J."/>
            <person name="Zhang R.J."/>
            <person name="Zhang C.W."/>
            <person name="Yin H.Q."/>
            <person name="Zhang X.X."/>
        </authorList>
    </citation>
    <scope>NUCLEOTIDE SEQUENCE [LARGE SCALE GENOMIC DNA]</scope>
    <source>
        <strain evidence="2 3">E3</strain>
    </source>
</reference>
<feature type="transmembrane region" description="Helical" evidence="1">
    <location>
        <begin position="205"/>
        <end position="225"/>
    </location>
</feature>
<keyword evidence="1" id="KW-0472">Membrane</keyword>
<accession>K6WWG0</accession>
<proteinExistence type="predicted"/>
<evidence type="ECO:0008006" key="4">
    <source>
        <dbReference type="Google" id="ProtNLM"/>
    </source>
</evidence>
<dbReference type="EMBL" id="BAEN01000004">
    <property type="protein sequence ID" value="GAC12774.1"/>
    <property type="molecule type" value="Genomic_DNA"/>
</dbReference>
<evidence type="ECO:0000256" key="1">
    <source>
        <dbReference type="SAM" id="Phobius"/>
    </source>
</evidence>
<dbReference type="OrthoDB" id="9806195at2"/>
<evidence type="ECO:0000313" key="3">
    <source>
        <dbReference type="Proteomes" id="UP000006334"/>
    </source>
</evidence>
<organism evidence="2 3">
    <name type="scientific">Aliiglaciecola lipolytica E3</name>
    <dbReference type="NCBI Taxonomy" id="1127673"/>
    <lineage>
        <taxon>Bacteria</taxon>
        <taxon>Pseudomonadati</taxon>
        <taxon>Pseudomonadota</taxon>
        <taxon>Gammaproteobacteria</taxon>
        <taxon>Alteromonadales</taxon>
        <taxon>Alteromonadaceae</taxon>
        <taxon>Aliiglaciecola</taxon>
    </lineage>
</organism>
<sequence>MIKKLFRVSRFIHKWAGLFLALQILLWILGGVVMSVIPLDKVHGDHLATKVLTSTPDNSQHLYSIDTLRLNIIAPITNIAYTQILDEPYYAFKTVEGDKLFHALTGDPFDTITSVQAIQIAQQHYLGDGEIASHSLLDKAPREASRNVGPIWQVQFDDTWNTTLYISPKTGTLTTIRSDLWRIFDFFWMLHIMDYDERENFNNPILITFSISALLFTLTGIVLLFKSFKISGKTKRT</sequence>
<dbReference type="AlphaFoldDB" id="K6WWG0"/>
<dbReference type="eggNOG" id="COG3182">
    <property type="taxonomic scope" value="Bacteria"/>
</dbReference>
<keyword evidence="1" id="KW-1133">Transmembrane helix</keyword>
<keyword evidence="1" id="KW-0812">Transmembrane</keyword>
<comment type="caution">
    <text evidence="2">The sequence shown here is derived from an EMBL/GenBank/DDBJ whole genome shotgun (WGS) entry which is preliminary data.</text>
</comment>
<gene>
    <name evidence="2" type="ORF">GLIP_0119</name>
</gene>
<dbReference type="Proteomes" id="UP000006334">
    <property type="component" value="Unassembled WGS sequence"/>
</dbReference>
<evidence type="ECO:0000313" key="2">
    <source>
        <dbReference type="EMBL" id="GAC12774.1"/>
    </source>
</evidence>
<name>K6WWG0_9ALTE</name>
<protein>
    <recommendedName>
        <fullName evidence="4">PepSY-associated TM helix</fullName>
    </recommendedName>
</protein>
<dbReference type="STRING" id="1127673.GLIP_0119"/>
<keyword evidence="3" id="KW-1185">Reference proteome</keyword>